<sequence>MIATGHDGMLRAVLAEIDPALVVPSVEIDRALHSASTLGSLATVTIAMEAGLVPRALPLFVGAGAGGHIALLDYAEARFGAPRDALRGAVMMAAETWGQGHDTVRWVAARRSDVIDASIMWVAIARGPVGVVRAIDDALAGSFDWQRAAYAVLKSQNMKLLRYAVEEKGMVVDAMSIQGRLRLTPKMTKYLISRYGVERMQPVLDTVSILNADRERGGWSWLDAVSGACTAARYVATSAHALCSGTYSGESKPCTCRRCREPDGPRSTKRRCVDPSAAAEAPPFCS</sequence>
<dbReference type="KEGG" id="vg:23462168"/>
<dbReference type="Proteomes" id="UP000202511">
    <property type="component" value="Segment"/>
</dbReference>
<reference evidence="2 3" key="1">
    <citation type="journal article" date="2015" name="Parasitol. Res.">
        <title>Viruses in close associations with free-living amoebae.</title>
        <authorList>
            <person name="Scheid P."/>
        </authorList>
    </citation>
    <scope>NUCLEOTIDE SEQUENCE [LARGE SCALE GENOMIC DNA]</scope>
    <source>
        <strain evidence="2">KlaHel</strain>
    </source>
</reference>
<feature type="region of interest" description="Disordered" evidence="1">
    <location>
        <begin position="263"/>
        <end position="286"/>
    </location>
</feature>
<accession>A0A0B5J8Y2</accession>
<dbReference type="GeneID" id="23462168"/>
<organism evidence="2 3">
    <name type="scientific">Pandoravirus inopinatum</name>
    <dbReference type="NCBI Taxonomy" id="1605721"/>
    <lineage>
        <taxon>Viruses</taxon>
        <taxon>Pandoravirus</taxon>
    </lineage>
</organism>
<dbReference type="RefSeq" id="YP_009119486.1">
    <property type="nucleotide sequence ID" value="NC_026440.1"/>
</dbReference>
<evidence type="ECO:0000313" key="2">
    <source>
        <dbReference type="EMBL" id="AJF97251.1"/>
    </source>
</evidence>
<protein>
    <submittedName>
        <fullName evidence="2">Uncharacterized protein</fullName>
    </submittedName>
</protein>
<evidence type="ECO:0000256" key="1">
    <source>
        <dbReference type="SAM" id="MobiDB-lite"/>
    </source>
</evidence>
<proteinExistence type="predicted"/>
<evidence type="ECO:0000313" key="3">
    <source>
        <dbReference type="Proteomes" id="UP000202511"/>
    </source>
</evidence>
<name>A0A0B5J8Y2_9VIRU</name>
<dbReference type="EMBL" id="KP136319">
    <property type="protein sequence ID" value="AJF97251.1"/>
    <property type="molecule type" value="Genomic_DNA"/>
</dbReference>